<dbReference type="Proteomes" id="UP001147733">
    <property type="component" value="Unassembled WGS sequence"/>
</dbReference>
<accession>A0A9W9P9V4</accession>
<dbReference type="SMART" id="SM00248">
    <property type="entry name" value="ANK"/>
    <property type="match status" value="2"/>
</dbReference>
<dbReference type="InterPro" id="IPR002110">
    <property type="entry name" value="Ankyrin_rpt"/>
</dbReference>
<comment type="caution">
    <text evidence="4">The sequence shown here is derived from an EMBL/GenBank/DDBJ whole genome shotgun (WGS) entry which is preliminary data.</text>
</comment>
<protein>
    <recommendedName>
        <fullName evidence="6">Ankyrin repeat protein</fullName>
    </recommendedName>
</protein>
<evidence type="ECO:0000256" key="2">
    <source>
        <dbReference type="ARBA" id="ARBA00023043"/>
    </source>
</evidence>
<proteinExistence type="predicted"/>
<dbReference type="Gene3D" id="1.25.40.20">
    <property type="entry name" value="Ankyrin repeat-containing domain"/>
    <property type="match status" value="1"/>
</dbReference>
<name>A0A9W9P9V4_PENCI</name>
<sequence>MSLIVQEFQRLEELKENKLNNVIISYLEKTYKEIQFRGICNPRGPFKKSLIHFAAMGDCTELLQHLLDFDAPVDDRDQNKRTPLSWAAEYGSFDATKILLKNGAKVNSLDDMYTSPSLVESHLLVVRDVSKLDCKVWPKLRTFQSKSGGNSFIVWDGAAGSFQKNTSTTSQRRRAFEQPTCLLSSNLHSPGFIHNNSPALPVRSHVDSSVLRLLSGVAASETVSYFGR</sequence>
<keyword evidence="5" id="KW-1185">Reference proteome</keyword>
<dbReference type="AlphaFoldDB" id="A0A9W9P9V4"/>
<dbReference type="InterPro" id="IPR036770">
    <property type="entry name" value="Ankyrin_rpt-contain_sf"/>
</dbReference>
<reference evidence="4" key="1">
    <citation type="submission" date="2022-11" db="EMBL/GenBank/DDBJ databases">
        <authorList>
            <person name="Petersen C."/>
        </authorList>
    </citation>
    <scope>NUCLEOTIDE SEQUENCE</scope>
    <source>
        <strain evidence="4">IBT 23319</strain>
    </source>
</reference>
<evidence type="ECO:0000313" key="4">
    <source>
        <dbReference type="EMBL" id="KAJ5240420.1"/>
    </source>
</evidence>
<gene>
    <name evidence="4" type="ORF">N7469_002011</name>
</gene>
<dbReference type="PROSITE" id="PS50297">
    <property type="entry name" value="ANK_REP_REGION"/>
    <property type="match status" value="1"/>
</dbReference>
<evidence type="ECO:0000256" key="1">
    <source>
        <dbReference type="ARBA" id="ARBA00022737"/>
    </source>
</evidence>
<organism evidence="4 5">
    <name type="scientific">Penicillium citrinum</name>
    <dbReference type="NCBI Taxonomy" id="5077"/>
    <lineage>
        <taxon>Eukaryota</taxon>
        <taxon>Fungi</taxon>
        <taxon>Dikarya</taxon>
        <taxon>Ascomycota</taxon>
        <taxon>Pezizomycotina</taxon>
        <taxon>Eurotiomycetes</taxon>
        <taxon>Eurotiomycetidae</taxon>
        <taxon>Eurotiales</taxon>
        <taxon>Aspergillaceae</taxon>
        <taxon>Penicillium</taxon>
    </lineage>
</organism>
<evidence type="ECO:0000256" key="3">
    <source>
        <dbReference type="PROSITE-ProRule" id="PRU00023"/>
    </source>
</evidence>
<dbReference type="PANTHER" id="PTHR24198">
    <property type="entry name" value="ANKYRIN REPEAT AND PROTEIN KINASE DOMAIN-CONTAINING PROTEIN"/>
    <property type="match status" value="1"/>
</dbReference>
<dbReference type="OrthoDB" id="4807664at2759"/>
<keyword evidence="2 3" id="KW-0040">ANK repeat</keyword>
<evidence type="ECO:0000313" key="5">
    <source>
        <dbReference type="Proteomes" id="UP001147733"/>
    </source>
</evidence>
<keyword evidence="1" id="KW-0677">Repeat</keyword>
<evidence type="ECO:0008006" key="6">
    <source>
        <dbReference type="Google" id="ProtNLM"/>
    </source>
</evidence>
<reference evidence="4" key="2">
    <citation type="journal article" date="2023" name="IMA Fungus">
        <title>Comparative genomic study of the Penicillium genus elucidates a diverse pangenome and 15 lateral gene transfer events.</title>
        <authorList>
            <person name="Petersen C."/>
            <person name="Sorensen T."/>
            <person name="Nielsen M.R."/>
            <person name="Sondergaard T.E."/>
            <person name="Sorensen J.L."/>
            <person name="Fitzpatrick D.A."/>
            <person name="Frisvad J.C."/>
            <person name="Nielsen K.L."/>
        </authorList>
    </citation>
    <scope>NUCLEOTIDE SEQUENCE</scope>
    <source>
        <strain evidence="4">IBT 23319</strain>
    </source>
</reference>
<dbReference type="PROSITE" id="PS50088">
    <property type="entry name" value="ANK_REPEAT"/>
    <property type="match status" value="1"/>
</dbReference>
<dbReference type="RefSeq" id="XP_056503425.1">
    <property type="nucleotide sequence ID" value="XM_056640931.1"/>
</dbReference>
<feature type="repeat" description="ANK" evidence="3">
    <location>
        <begin position="79"/>
        <end position="111"/>
    </location>
</feature>
<dbReference type="EMBL" id="JAPQKT010000002">
    <property type="protein sequence ID" value="KAJ5240420.1"/>
    <property type="molecule type" value="Genomic_DNA"/>
</dbReference>
<dbReference type="Pfam" id="PF12796">
    <property type="entry name" value="Ank_2"/>
    <property type="match status" value="1"/>
</dbReference>
<dbReference type="GeneID" id="81380098"/>
<dbReference type="PANTHER" id="PTHR24198:SF165">
    <property type="entry name" value="ANKYRIN REPEAT-CONTAINING PROTEIN-RELATED"/>
    <property type="match status" value="1"/>
</dbReference>
<dbReference type="SUPFAM" id="SSF48403">
    <property type="entry name" value="Ankyrin repeat"/>
    <property type="match status" value="1"/>
</dbReference>